<dbReference type="EMBL" id="QGKW02000007">
    <property type="protein sequence ID" value="KAF2618429.1"/>
    <property type="molecule type" value="Genomic_DNA"/>
</dbReference>
<comment type="caution">
    <text evidence="5">The sequence shown here is derived from an EMBL/GenBank/DDBJ whole genome shotgun (WGS) entry which is preliminary data.</text>
</comment>
<dbReference type="GO" id="GO:0046872">
    <property type="term" value="F:metal ion binding"/>
    <property type="evidence" value="ECO:0007669"/>
    <property type="project" value="UniProtKB-KW"/>
</dbReference>
<keyword evidence="2 3" id="KW-0342">GTP-binding</keyword>
<keyword evidence="4" id="KW-0479">Metal-binding</keyword>
<evidence type="ECO:0000313" key="5">
    <source>
        <dbReference type="EMBL" id="KAF2618429.1"/>
    </source>
</evidence>
<evidence type="ECO:0000256" key="1">
    <source>
        <dbReference type="ARBA" id="ARBA00022741"/>
    </source>
</evidence>
<dbReference type="Gene3D" id="3.40.50.300">
    <property type="entry name" value="P-loop containing nucleotide triphosphate hydrolases"/>
    <property type="match status" value="1"/>
</dbReference>
<reference evidence="5" key="1">
    <citation type="submission" date="2019-12" db="EMBL/GenBank/DDBJ databases">
        <title>Genome sequencing and annotation of Brassica cretica.</title>
        <authorList>
            <person name="Studholme D.J."/>
            <person name="Sarris P.F."/>
        </authorList>
    </citation>
    <scope>NUCLEOTIDE SEQUENCE</scope>
    <source>
        <strain evidence="5">PFS-001/15</strain>
        <tissue evidence="5">Leaf</tissue>
    </source>
</reference>
<name>A0A8S9MM49_BRACR</name>
<gene>
    <name evidence="5" type="ORF">F2Q68_00042003</name>
</gene>
<dbReference type="GO" id="GO:0005525">
    <property type="term" value="F:GTP binding"/>
    <property type="evidence" value="ECO:0007669"/>
    <property type="project" value="UniProtKB-KW"/>
</dbReference>
<accession>A0A8S9MM49</accession>
<dbReference type="Pfam" id="PF00025">
    <property type="entry name" value="Arf"/>
    <property type="match status" value="1"/>
</dbReference>
<feature type="binding site" evidence="3">
    <location>
        <begin position="24"/>
        <end position="31"/>
    </location>
    <ligand>
        <name>GTP</name>
        <dbReference type="ChEBI" id="CHEBI:37565"/>
    </ligand>
</feature>
<dbReference type="AlphaFoldDB" id="A0A8S9MM49"/>
<protein>
    <submittedName>
        <fullName evidence="5">Uncharacterized protein</fullName>
    </submittedName>
</protein>
<feature type="binding site" evidence="4">
    <location>
        <position position="52"/>
    </location>
    <ligand>
        <name>Mg(2+)</name>
        <dbReference type="ChEBI" id="CHEBI:18420"/>
    </ligand>
</feature>
<feature type="binding site" evidence="4">
    <location>
        <position position="31"/>
    </location>
    <ligand>
        <name>Mg(2+)</name>
        <dbReference type="ChEBI" id="CHEBI:18420"/>
    </ligand>
</feature>
<keyword evidence="1 3" id="KW-0547">Nucleotide-binding</keyword>
<evidence type="ECO:0000256" key="3">
    <source>
        <dbReference type="PIRSR" id="PIRSR606689-1"/>
    </source>
</evidence>
<evidence type="ECO:0000313" key="6">
    <source>
        <dbReference type="Proteomes" id="UP000712281"/>
    </source>
</evidence>
<evidence type="ECO:0000256" key="4">
    <source>
        <dbReference type="PIRSR" id="PIRSR606689-2"/>
    </source>
</evidence>
<dbReference type="Proteomes" id="UP000712281">
    <property type="component" value="Unassembled WGS sequence"/>
</dbReference>
<dbReference type="SUPFAM" id="SSF52540">
    <property type="entry name" value="P-loop containing nucleoside triphosphate hydrolases"/>
    <property type="match status" value="1"/>
</dbReference>
<sequence>MGILFTRMFSSVFGNKEARILVLGLDNAGKTTILSHDQKLGSQELLWCCETTQGFGQEFDRPSLIWEEEYNQDVP</sequence>
<dbReference type="InterPro" id="IPR006689">
    <property type="entry name" value="Small_GTPase_ARF/SAR"/>
</dbReference>
<dbReference type="InterPro" id="IPR027417">
    <property type="entry name" value="P-loop_NTPase"/>
</dbReference>
<organism evidence="5 6">
    <name type="scientific">Brassica cretica</name>
    <name type="common">Mustard</name>
    <dbReference type="NCBI Taxonomy" id="69181"/>
    <lineage>
        <taxon>Eukaryota</taxon>
        <taxon>Viridiplantae</taxon>
        <taxon>Streptophyta</taxon>
        <taxon>Embryophyta</taxon>
        <taxon>Tracheophyta</taxon>
        <taxon>Spermatophyta</taxon>
        <taxon>Magnoliopsida</taxon>
        <taxon>eudicotyledons</taxon>
        <taxon>Gunneridae</taxon>
        <taxon>Pentapetalae</taxon>
        <taxon>rosids</taxon>
        <taxon>malvids</taxon>
        <taxon>Brassicales</taxon>
        <taxon>Brassicaceae</taxon>
        <taxon>Brassiceae</taxon>
        <taxon>Brassica</taxon>
    </lineage>
</organism>
<evidence type="ECO:0000256" key="2">
    <source>
        <dbReference type="ARBA" id="ARBA00023134"/>
    </source>
</evidence>
<dbReference type="GO" id="GO:0003924">
    <property type="term" value="F:GTPase activity"/>
    <property type="evidence" value="ECO:0007669"/>
    <property type="project" value="InterPro"/>
</dbReference>
<keyword evidence="4" id="KW-0460">Magnesium</keyword>
<proteinExistence type="predicted"/>